<name>A0A4Y2HYH6_ARAVE</name>
<dbReference type="Proteomes" id="UP000499080">
    <property type="component" value="Unassembled WGS sequence"/>
</dbReference>
<dbReference type="EMBL" id="BGPR01002248">
    <property type="protein sequence ID" value="GBM70373.1"/>
    <property type="molecule type" value="Genomic_DNA"/>
</dbReference>
<keyword evidence="2" id="KW-1185">Reference proteome</keyword>
<dbReference type="AlphaFoldDB" id="A0A4Y2HYH6"/>
<evidence type="ECO:0000313" key="2">
    <source>
        <dbReference type="Proteomes" id="UP000499080"/>
    </source>
</evidence>
<reference evidence="1 2" key="1">
    <citation type="journal article" date="2019" name="Sci. Rep.">
        <title>Orb-weaving spider Araneus ventricosus genome elucidates the spidroin gene catalogue.</title>
        <authorList>
            <person name="Kono N."/>
            <person name="Nakamura H."/>
            <person name="Ohtoshi R."/>
            <person name="Moran D.A.P."/>
            <person name="Shinohara A."/>
            <person name="Yoshida Y."/>
            <person name="Fujiwara M."/>
            <person name="Mori M."/>
            <person name="Tomita M."/>
            <person name="Arakawa K."/>
        </authorList>
    </citation>
    <scope>NUCLEOTIDE SEQUENCE [LARGE SCALE GENOMIC DNA]</scope>
</reference>
<gene>
    <name evidence="1" type="ORF">AVEN_110447_1</name>
</gene>
<sequence length="117" mass="13003">MHVVNRKSNLIDILKTAWLLLFPTKVSFTRCEPEALAHPRFATRSSIRPGATATFSAAKVFVGSTLQYIPVSSQLYVCSAINFSFTIKSCKSAIKLFEYQTTVFLLRCSAGEFRGDS</sequence>
<evidence type="ECO:0000313" key="1">
    <source>
        <dbReference type="EMBL" id="GBM70373.1"/>
    </source>
</evidence>
<protein>
    <submittedName>
        <fullName evidence="1">Uncharacterized protein</fullName>
    </submittedName>
</protein>
<proteinExistence type="predicted"/>
<comment type="caution">
    <text evidence="1">The sequence shown here is derived from an EMBL/GenBank/DDBJ whole genome shotgun (WGS) entry which is preliminary data.</text>
</comment>
<organism evidence="1 2">
    <name type="scientific">Araneus ventricosus</name>
    <name type="common">Orbweaver spider</name>
    <name type="synonym">Epeira ventricosa</name>
    <dbReference type="NCBI Taxonomy" id="182803"/>
    <lineage>
        <taxon>Eukaryota</taxon>
        <taxon>Metazoa</taxon>
        <taxon>Ecdysozoa</taxon>
        <taxon>Arthropoda</taxon>
        <taxon>Chelicerata</taxon>
        <taxon>Arachnida</taxon>
        <taxon>Araneae</taxon>
        <taxon>Araneomorphae</taxon>
        <taxon>Entelegynae</taxon>
        <taxon>Araneoidea</taxon>
        <taxon>Araneidae</taxon>
        <taxon>Araneus</taxon>
    </lineage>
</organism>
<accession>A0A4Y2HYH6</accession>